<protein>
    <recommendedName>
        <fullName evidence="2">DUF2785 domain-containing protein</fullName>
    </recommendedName>
</protein>
<evidence type="ECO:0000313" key="1">
    <source>
        <dbReference type="EMBL" id="VAW41802.1"/>
    </source>
</evidence>
<dbReference type="AlphaFoldDB" id="A0A3B0VS16"/>
<dbReference type="EMBL" id="UOEU01000859">
    <property type="protein sequence ID" value="VAW41802.1"/>
    <property type="molecule type" value="Genomic_DNA"/>
</dbReference>
<dbReference type="Pfam" id="PF10978">
    <property type="entry name" value="DUF2785"/>
    <property type="match status" value="1"/>
</dbReference>
<sequence>MQLSERALKDQLYDIADNDFALPEQAKAMERTREMLPHLGSTDAELRDDLIYSTLATWILADKFEDDDLKELLSQLLTEEHLFFKLGESDSDSVFMRSFSMLLIPLILIQHRKRPFLMPHELRELKVKLLDYLEREQDLRGFVVEDDKGWAHAVAHAADGLDDLVQCQEMGSEELLEILQAIQRKVAEPKVMFVHAEDERLVTAVIAILGRKLLKQPDVKAWFDEFVPLAQQKEPFPDCYRQAQNVKNFLRSLYFRARKPETAVQIGENSAVTLAALVEKTLQTISLF</sequence>
<reference evidence="1" key="1">
    <citation type="submission" date="2018-06" db="EMBL/GenBank/DDBJ databases">
        <authorList>
            <person name="Zhirakovskaya E."/>
        </authorList>
    </citation>
    <scope>NUCLEOTIDE SEQUENCE</scope>
</reference>
<gene>
    <name evidence="1" type="ORF">MNBD_CHLOROFLEXI01-2215</name>
</gene>
<name>A0A3B0VS16_9ZZZZ</name>
<proteinExistence type="predicted"/>
<organism evidence="1">
    <name type="scientific">hydrothermal vent metagenome</name>
    <dbReference type="NCBI Taxonomy" id="652676"/>
    <lineage>
        <taxon>unclassified sequences</taxon>
        <taxon>metagenomes</taxon>
        <taxon>ecological metagenomes</taxon>
    </lineage>
</organism>
<evidence type="ECO:0008006" key="2">
    <source>
        <dbReference type="Google" id="ProtNLM"/>
    </source>
</evidence>
<accession>A0A3B0VS16</accession>
<dbReference type="InterPro" id="IPR021247">
    <property type="entry name" value="DUF2785"/>
</dbReference>